<evidence type="ECO:0000256" key="4">
    <source>
        <dbReference type="ARBA" id="ARBA00022687"/>
    </source>
</evidence>
<gene>
    <name evidence="13" type="primary">TCF7L1</name>
</gene>
<protein>
    <recommendedName>
        <fullName evidence="12">HMG box domain-containing protein</fullName>
    </recommendedName>
</protein>
<dbReference type="GO" id="GO:0008284">
    <property type="term" value="P:positive regulation of cell population proliferation"/>
    <property type="evidence" value="ECO:0007669"/>
    <property type="project" value="UniProtKB-ARBA"/>
</dbReference>
<keyword evidence="14" id="KW-1185">Reference proteome</keyword>
<keyword evidence="9 10" id="KW-0539">Nucleus</keyword>
<feature type="region of interest" description="Disordered" evidence="11">
    <location>
        <begin position="1"/>
        <end position="78"/>
    </location>
</feature>
<dbReference type="GO" id="GO:0048699">
    <property type="term" value="P:generation of neurons"/>
    <property type="evidence" value="ECO:0007669"/>
    <property type="project" value="UniProtKB-ARBA"/>
</dbReference>
<dbReference type="Pfam" id="PF08347">
    <property type="entry name" value="CTNNB1_binding"/>
    <property type="match status" value="1"/>
</dbReference>
<reference evidence="13" key="5">
    <citation type="submission" date="2025-09" db="UniProtKB">
        <authorList>
            <consortium name="Ensembl"/>
        </authorList>
    </citation>
    <scope>IDENTIFICATION</scope>
</reference>
<evidence type="ECO:0000256" key="8">
    <source>
        <dbReference type="ARBA" id="ARBA00023163"/>
    </source>
</evidence>
<dbReference type="OMA" id="RECFTEG"/>
<dbReference type="InterPro" id="IPR027397">
    <property type="entry name" value="Catenin-bd_sf"/>
</dbReference>
<dbReference type="SMART" id="SM00398">
    <property type="entry name" value="HMG"/>
    <property type="match status" value="1"/>
</dbReference>
<feature type="region of interest" description="Disordered" evidence="11">
    <location>
        <begin position="351"/>
        <end position="370"/>
    </location>
</feature>
<feature type="compositionally biased region" description="Basic and acidic residues" evidence="11">
    <location>
        <begin position="19"/>
        <end position="45"/>
    </location>
</feature>
<dbReference type="Ensembl" id="ENSEEET00000026792.2">
    <property type="protein sequence ID" value="ENSEEEP00000026490.2"/>
    <property type="gene ID" value="ENSEEEG00000012818.2"/>
</dbReference>
<dbReference type="GO" id="GO:0000978">
    <property type="term" value="F:RNA polymerase II cis-regulatory region sequence-specific DNA binding"/>
    <property type="evidence" value="ECO:0007669"/>
    <property type="project" value="TreeGrafter"/>
</dbReference>
<feature type="compositionally biased region" description="Low complexity" evidence="11">
    <location>
        <begin position="46"/>
        <end position="60"/>
    </location>
</feature>
<dbReference type="Pfam" id="PF00505">
    <property type="entry name" value="HMG_box"/>
    <property type="match status" value="1"/>
</dbReference>
<reference evidence="13" key="3">
    <citation type="submission" date="2020-05" db="EMBL/GenBank/DDBJ databases">
        <title>Electrophorus electricus (electric eel) genome, fEleEle1, primary haplotype.</title>
        <authorList>
            <person name="Myers G."/>
            <person name="Meyer A."/>
            <person name="Fedrigo O."/>
            <person name="Formenti G."/>
            <person name="Rhie A."/>
            <person name="Tracey A."/>
            <person name="Sims Y."/>
            <person name="Jarvis E.D."/>
        </authorList>
    </citation>
    <scope>NUCLEOTIDE SEQUENCE [LARGE SCALE GENOMIC DNA]</scope>
</reference>
<dbReference type="GeneTree" id="ENSGT00940000157038"/>
<dbReference type="GO" id="GO:0007507">
    <property type="term" value="P:heart development"/>
    <property type="evidence" value="ECO:0007669"/>
    <property type="project" value="UniProtKB-ARBA"/>
</dbReference>
<evidence type="ECO:0000256" key="11">
    <source>
        <dbReference type="SAM" id="MobiDB-lite"/>
    </source>
</evidence>
<dbReference type="GO" id="GO:0000785">
    <property type="term" value="C:chromatin"/>
    <property type="evidence" value="ECO:0007669"/>
    <property type="project" value="TreeGrafter"/>
</dbReference>
<proteinExistence type="inferred from homology"/>
<dbReference type="AlphaFoldDB" id="A0A4W4FR01"/>
<dbReference type="GO" id="GO:0030901">
    <property type="term" value="P:midbrain development"/>
    <property type="evidence" value="ECO:0007669"/>
    <property type="project" value="UniProtKB-ARBA"/>
</dbReference>
<comment type="subcellular location">
    <subcellularLocation>
        <location evidence="1">Nucleus</location>
    </subcellularLocation>
</comment>
<organism evidence="13 14">
    <name type="scientific">Electrophorus electricus</name>
    <name type="common">Electric eel</name>
    <name type="synonym">Gymnotus electricus</name>
    <dbReference type="NCBI Taxonomy" id="8005"/>
    <lineage>
        <taxon>Eukaryota</taxon>
        <taxon>Metazoa</taxon>
        <taxon>Chordata</taxon>
        <taxon>Craniata</taxon>
        <taxon>Vertebrata</taxon>
        <taxon>Euteleostomi</taxon>
        <taxon>Actinopterygii</taxon>
        <taxon>Neopterygii</taxon>
        <taxon>Teleostei</taxon>
        <taxon>Ostariophysi</taxon>
        <taxon>Gymnotiformes</taxon>
        <taxon>Gymnotoidei</taxon>
        <taxon>Gymnotidae</taxon>
        <taxon>Electrophorus</taxon>
    </lineage>
</organism>
<keyword evidence="8" id="KW-0804">Transcription</keyword>
<dbReference type="PANTHER" id="PTHR10373:SF25">
    <property type="entry name" value="TRANSCRIPTION FACTOR 7-LIKE 1"/>
    <property type="match status" value="1"/>
</dbReference>
<keyword evidence="6 10" id="KW-0238">DNA-binding</keyword>
<feature type="compositionally biased region" description="Gly residues" evidence="11">
    <location>
        <begin position="1"/>
        <end position="11"/>
    </location>
</feature>
<dbReference type="GO" id="GO:0000981">
    <property type="term" value="F:DNA-binding transcription factor activity, RNA polymerase II-specific"/>
    <property type="evidence" value="ECO:0007669"/>
    <property type="project" value="TreeGrafter"/>
</dbReference>
<dbReference type="Proteomes" id="UP000314983">
    <property type="component" value="Chromosome 18"/>
</dbReference>
<evidence type="ECO:0000256" key="10">
    <source>
        <dbReference type="PROSITE-ProRule" id="PRU00267"/>
    </source>
</evidence>
<dbReference type="FunFam" id="1.10.30.10:FF:000001">
    <property type="entry name" value="transcription factor 7 isoform X2"/>
    <property type="match status" value="1"/>
</dbReference>
<dbReference type="GO" id="GO:0060847">
    <property type="term" value="P:endothelial cell fate specification"/>
    <property type="evidence" value="ECO:0007669"/>
    <property type="project" value="UniProtKB-ARBA"/>
</dbReference>
<evidence type="ECO:0000256" key="2">
    <source>
        <dbReference type="ARBA" id="ARBA00006569"/>
    </source>
</evidence>
<feature type="DNA-binding region" description="HMG box" evidence="10">
    <location>
        <begin position="373"/>
        <end position="441"/>
    </location>
</feature>
<feature type="compositionally biased region" description="Low complexity" evidence="11">
    <location>
        <begin position="496"/>
        <end position="513"/>
    </location>
</feature>
<evidence type="ECO:0000256" key="6">
    <source>
        <dbReference type="ARBA" id="ARBA00023125"/>
    </source>
</evidence>
<dbReference type="SUPFAM" id="SSF47095">
    <property type="entry name" value="HMG-box"/>
    <property type="match status" value="1"/>
</dbReference>
<reference evidence="14" key="1">
    <citation type="journal article" date="2014" name="Science">
        <title>Nonhuman genetics. Genomic basis for the convergent evolution of electric organs.</title>
        <authorList>
            <person name="Gallant J.R."/>
            <person name="Traeger L.L."/>
            <person name="Volkening J.D."/>
            <person name="Moffett H."/>
            <person name="Chen P.H."/>
            <person name="Novina C.D."/>
            <person name="Phillips G.N.Jr."/>
            <person name="Anand R."/>
            <person name="Wells G.B."/>
            <person name="Pinch M."/>
            <person name="Guth R."/>
            <person name="Unguez G.A."/>
            <person name="Albert J.S."/>
            <person name="Zakon H.H."/>
            <person name="Samanta M.P."/>
            <person name="Sussman M.R."/>
        </authorList>
    </citation>
    <scope>NUCLEOTIDE SEQUENCE [LARGE SCALE GENOMIC DNA]</scope>
</reference>
<reference evidence="13" key="4">
    <citation type="submission" date="2025-08" db="UniProtKB">
        <authorList>
            <consortium name="Ensembl"/>
        </authorList>
    </citation>
    <scope>IDENTIFICATION</scope>
</reference>
<evidence type="ECO:0000256" key="1">
    <source>
        <dbReference type="ARBA" id="ARBA00004123"/>
    </source>
</evidence>
<keyword evidence="5" id="KW-0805">Transcription regulation</keyword>
<dbReference type="GO" id="GO:0021903">
    <property type="term" value="P:rostrocaudal neural tube patterning"/>
    <property type="evidence" value="ECO:0007669"/>
    <property type="project" value="UniProtKB-ARBA"/>
</dbReference>
<dbReference type="Gene3D" id="4.10.900.10">
    <property type="entry name" value="TCF3-CBD (Catenin binding domain)"/>
    <property type="match status" value="1"/>
</dbReference>
<dbReference type="GO" id="GO:1990907">
    <property type="term" value="C:beta-catenin-TCF complex"/>
    <property type="evidence" value="ECO:0007669"/>
    <property type="project" value="TreeGrafter"/>
</dbReference>
<feature type="region of interest" description="Disordered" evidence="11">
    <location>
        <begin position="439"/>
        <end position="565"/>
    </location>
</feature>
<dbReference type="PANTHER" id="PTHR10373">
    <property type="entry name" value="TRANSCRIPTION FACTOR 7 FAMILY MEMBER"/>
    <property type="match status" value="1"/>
</dbReference>
<dbReference type="FunFam" id="4.10.900.10:FF:000002">
    <property type="entry name" value="transcription factor 7-like 2 isoform X1"/>
    <property type="match status" value="1"/>
</dbReference>
<reference evidence="14" key="2">
    <citation type="journal article" date="2017" name="Sci. Adv.">
        <title>A tail of two voltages: Proteomic comparison of the three electric organs of the electric eel.</title>
        <authorList>
            <person name="Traeger L.L."/>
            <person name="Sabat G."/>
            <person name="Barrett-Wilt G.A."/>
            <person name="Wells G.B."/>
            <person name="Sussman M.R."/>
        </authorList>
    </citation>
    <scope>NUCLEOTIDE SEQUENCE [LARGE SCALE GENOMIC DNA]</scope>
</reference>
<comment type="similarity">
    <text evidence="2">Belongs to the TCF/LEF family.</text>
</comment>
<dbReference type="InterPro" id="IPR036910">
    <property type="entry name" value="HMG_box_dom_sf"/>
</dbReference>
<dbReference type="GO" id="GO:0010456">
    <property type="term" value="P:cell proliferation in dorsal spinal cord"/>
    <property type="evidence" value="ECO:0007669"/>
    <property type="project" value="UniProtKB-ARBA"/>
</dbReference>
<keyword evidence="4" id="KW-0879">Wnt signaling pathway</keyword>
<dbReference type="PROSITE" id="PS50118">
    <property type="entry name" value="HMG_BOX_2"/>
    <property type="match status" value="1"/>
</dbReference>
<dbReference type="GO" id="GO:0060070">
    <property type="term" value="P:canonical Wnt signaling pathway"/>
    <property type="evidence" value="ECO:0007669"/>
    <property type="project" value="TreeGrafter"/>
</dbReference>
<evidence type="ECO:0000313" key="14">
    <source>
        <dbReference type="Proteomes" id="UP000314983"/>
    </source>
</evidence>
<keyword evidence="3" id="KW-0678">Repressor</keyword>
<evidence type="ECO:0000256" key="9">
    <source>
        <dbReference type="ARBA" id="ARBA00023242"/>
    </source>
</evidence>
<feature type="compositionally biased region" description="Polar residues" evidence="11">
    <location>
        <begin position="514"/>
        <end position="525"/>
    </location>
</feature>
<evidence type="ECO:0000313" key="13">
    <source>
        <dbReference type="Ensembl" id="ENSEEEP00000026490.2"/>
    </source>
</evidence>
<feature type="compositionally biased region" description="Low complexity" evidence="11">
    <location>
        <begin position="536"/>
        <end position="565"/>
    </location>
</feature>
<evidence type="ECO:0000256" key="3">
    <source>
        <dbReference type="ARBA" id="ARBA00022491"/>
    </source>
</evidence>
<feature type="compositionally biased region" description="Basic and acidic residues" evidence="11">
    <location>
        <begin position="62"/>
        <end position="78"/>
    </location>
</feature>
<evidence type="ECO:0000256" key="5">
    <source>
        <dbReference type="ARBA" id="ARBA00023015"/>
    </source>
</evidence>
<dbReference type="Gene3D" id="1.10.30.10">
    <property type="entry name" value="High mobility group box domain"/>
    <property type="match status" value="1"/>
</dbReference>
<keyword evidence="7" id="KW-0010">Activator</keyword>
<feature type="domain" description="HMG box" evidence="12">
    <location>
        <begin position="373"/>
        <end position="441"/>
    </location>
</feature>
<name>A0A4W4FR01_ELEEL</name>
<sequence length="611" mass="66941">MPQLNGGGGDDLGANDEMISFKDEGEQEEKISENVSAERDLDDVKSSLVNESENSSSSDSEQTERRPQPRPDSESYEKAREYFSEALRRQQDGGFFKSPHYPGYPFLMIPDLANPYLSSGALSPSARTYLQMKWPLLDVPGSAALKDSRSPTPGHLARTVRCLCSGGGASLPASHCTQPTTGTVEPSLHREVCIERSPLKRLLSGSNKVPVVQHAHMHPLTPLITYSNDHFSPATPPAHLSPEILDPKTGIPRTPHPPELSPYYPLSPGAMGQIPHPLGWLVPQQGQPMYSIPPGGFRHPYPALAMNASMSSLVSSRFSPHMVPHHPHGLHQTGIPHPAIVSPAIKQEPNGDVVSTITPLSPSKKEDEKKPHIKKPLNAFMLYMKEMRAKVVAECTLKESAAINQILGRRWHSLSREEQAKYYELARKERQLHSQLYPGWSARDNYGKRKKRKRDSKTDTTPEDFSTRNKKPCVQYLPQEKMIDSPASSHGSMLDSPATPSTALASPAAPAPTHSEQAQPLSLTTKPERHHHPHFPLLSKPSSVSSTSSISLPISSSGSQSTPPLLSRPIPFASLHPSLLSPPSPFHQAALHSHHALFQSQPLSLVTKSAD</sequence>
<dbReference type="STRING" id="8005.ENSEEEP00000026490"/>
<dbReference type="InterPro" id="IPR013558">
    <property type="entry name" value="CTNNB1-bd_N"/>
</dbReference>
<dbReference type="CDD" id="cd21996">
    <property type="entry name" value="HMG-box_TCF7-like"/>
    <property type="match status" value="1"/>
</dbReference>
<accession>A0A4W4FR01</accession>
<evidence type="ECO:0000259" key="12">
    <source>
        <dbReference type="PROSITE" id="PS50118"/>
    </source>
</evidence>
<dbReference type="InterPro" id="IPR009071">
    <property type="entry name" value="HMG_box_dom"/>
</dbReference>
<dbReference type="InterPro" id="IPR024940">
    <property type="entry name" value="TCF/LEF"/>
</dbReference>
<evidence type="ECO:0000256" key="7">
    <source>
        <dbReference type="ARBA" id="ARBA00023159"/>
    </source>
</evidence>